<proteinExistence type="predicted"/>
<dbReference type="Gene3D" id="3.90.1720.10">
    <property type="entry name" value="endopeptidase domain like (from Nostoc punctiforme)"/>
    <property type="match status" value="1"/>
</dbReference>
<sequence>MSVKNATPSLRKLSSLCVLLLLCAACSGTAPTVSTQSSRVSLDPARQAMAISEAKALRAKGQRVWCVPFARNVSGVEIRGNAETWWAKARGLYDRGDEPAVGAVMAFKPTGGMPMGHVAVVSQVVSPREVLVDHANWSRNEVSLKMPVIDVSERNDWSAVRLASQPSAFGSVYPVNGFIYPASKS</sequence>
<feature type="chain" id="PRO_5012511815" evidence="1">
    <location>
        <begin position="31"/>
        <end position="185"/>
    </location>
</feature>
<dbReference type="AlphaFoldDB" id="A0A238XNR9"/>
<keyword evidence="1" id="KW-0732">Signal</keyword>
<keyword evidence="4" id="KW-1185">Reference proteome</keyword>
<name>A0A238XNR9_9RHOB</name>
<gene>
    <name evidence="3" type="ORF">SAMN06265370_11274</name>
</gene>
<reference evidence="3 4" key="1">
    <citation type="submission" date="2017-06" db="EMBL/GenBank/DDBJ databases">
        <authorList>
            <person name="Kim H.J."/>
            <person name="Triplett B.A."/>
        </authorList>
    </citation>
    <scope>NUCLEOTIDE SEQUENCE [LARGE SCALE GENOMIC DNA]</scope>
    <source>
        <strain evidence="3 4">DSM 29052</strain>
    </source>
</reference>
<dbReference type="EMBL" id="FZNN01000012">
    <property type="protein sequence ID" value="SNR60625.1"/>
    <property type="molecule type" value="Genomic_DNA"/>
</dbReference>
<protein>
    <submittedName>
        <fullName evidence="3">CHAP domain-containing protein</fullName>
    </submittedName>
</protein>
<dbReference type="SUPFAM" id="SSF54001">
    <property type="entry name" value="Cysteine proteinases"/>
    <property type="match status" value="1"/>
</dbReference>
<dbReference type="InterPro" id="IPR007921">
    <property type="entry name" value="CHAP_dom"/>
</dbReference>
<dbReference type="InterPro" id="IPR038765">
    <property type="entry name" value="Papain-like_cys_pep_sf"/>
</dbReference>
<dbReference type="PROSITE" id="PS50911">
    <property type="entry name" value="CHAP"/>
    <property type="match status" value="1"/>
</dbReference>
<evidence type="ECO:0000256" key="1">
    <source>
        <dbReference type="SAM" id="SignalP"/>
    </source>
</evidence>
<dbReference type="Pfam" id="PF05257">
    <property type="entry name" value="CHAP"/>
    <property type="match status" value="1"/>
</dbReference>
<dbReference type="OrthoDB" id="7279151at2"/>
<dbReference type="RefSeq" id="WP_089271363.1">
    <property type="nucleotide sequence ID" value="NZ_FZNN01000012.1"/>
</dbReference>
<evidence type="ECO:0000313" key="3">
    <source>
        <dbReference type="EMBL" id="SNR60625.1"/>
    </source>
</evidence>
<accession>A0A238XNR9</accession>
<organism evidence="3 4">
    <name type="scientific">Puniceibacterium sediminis</name>
    <dbReference type="NCBI Taxonomy" id="1608407"/>
    <lineage>
        <taxon>Bacteria</taxon>
        <taxon>Pseudomonadati</taxon>
        <taxon>Pseudomonadota</taxon>
        <taxon>Alphaproteobacteria</taxon>
        <taxon>Rhodobacterales</taxon>
        <taxon>Paracoccaceae</taxon>
        <taxon>Puniceibacterium</taxon>
    </lineage>
</organism>
<feature type="domain" description="Peptidase C51" evidence="2">
    <location>
        <begin position="41"/>
        <end position="164"/>
    </location>
</feature>
<dbReference type="Proteomes" id="UP000198417">
    <property type="component" value="Unassembled WGS sequence"/>
</dbReference>
<feature type="signal peptide" evidence="1">
    <location>
        <begin position="1"/>
        <end position="30"/>
    </location>
</feature>
<evidence type="ECO:0000259" key="2">
    <source>
        <dbReference type="PROSITE" id="PS50911"/>
    </source>
</evidence>
<evidence type="ECO:0000313" key="4">
    <source>
        <dbReference type="Proteomes" id="UP000198417"/>
    </source>
</evidence>